<dbReference type="EMBL" id="AP026802">
    <property type="protein sequence ID" value="BDR59488.1"/>
    <property type="molecule type" value="Genomic_DNA"/>
</dbReference>
<keyword evidence="2" id="KW-1185">Reference proteome</keyword>
<evidence type="ECO:0000313" key="2">
    <source>
        <dbReference type="Proteomes" id="UP001321861"/>
    </source>
</evidence>
<proteinExistence type="predicted"/>
<reference evidence="1 2" key="1">
    <citation type="journal article" date="2023" name="Microbiol. Spectr.">
        <title>Symbiosis of Carpenter Bees with Uncharacterized Lactic Acid Bacteria Showing NAD Auxotrophy.</title>
        <authorList>
            <person name="Kawasaki S."/>
            <person name="Ozawa K."/>
            <person name="Mori T."/>
            <person name="Yamamoto A."/>
            <person name="Ito M."/>
            <person name="Ohkuma M."/>
            <person name="Sakamoto M."/>
            <person name="Matsutani M."/>
        </authorList>
    </citation>
    <scope>NUCLEOTIDE SEQUENCE [LARGE SCALE GENOMIC DNA]</scope>
    <source>
        <strain evidence="1 2">XA3</strain>
    </source>
</reference>
<evidence type="ECO:0000313" key="1">
    <source>
        <dbReference type="EMBL" id="BDR59488.1"/>
    </source>
</evidence>
<dbReference type="Proteomes" id="UP001321861">
    <property type="component" value="Chromosome"/>
</dbReference>
<dbReference type="RefSeq" id="WP_317635279.1">
    <property type="nucleotide sequence ID" value="NZ_AP026802.1"/>
</dbReference>
<sequence length="81" mass="9115">MELTYPVIVSKFNDNGNYFVVTSPALTELKVTKRTMPDATFWAADEIATMLEGKEDYPAPGDPASWDLKNNDQVLYLTIEI</sequence>
<protein>
    <submittedName>
        <fullName evidence="1">Uncharacterized protein</fullName>
    </submittedName>
</protein>
<dbReference type="Gene3D" id="3.30.160.250">
    <property type="match status" value="1"/>
</dbReference>
<name>A0AAU9D7H1_9LACO</name>
<dbReference type="AlphaFoldDB" id="A0AAU9D7H1"/>
<accession>A0AAU9D7H1</accession>
<dbReference type="KEGG" id="xap:XA3_19290"/>
<organism evidence="1 2">
    <name type="scientific">Xylocopilactobacillus apicola</name>
    <dbReference type="NCBI Taxonomy" id="2932184"/>
    <lineage>
        <taxon>Bacteria</taxon>
        <taxon>Bacillati</taxon>
        <taxon>Bacillota</taxon>
        <taxon>Bacilli</taxon>
        <taxon>Lactobacillales</taxon>
        <taxon>Lactobacillaceae</taxon>
        <taxon>Xylocopilactobacillus</taxon>
    </lineage>
</organism>
<gene>
    <name evidence="1" type="ORF">XA3_19290</name>
</gene>